<organism evidence="2 3">
    <name type="scientific">Chlamydomonas reinhardtii</name>
    <name type="common">Chlamydomonas smithii</name>
    <dbReference type="NCBI Taxonomy" id="3055"/>
    <lineage>
        <taxon>Eukaryota</taxon>
        <taxon>Viridiplantae</taxon>
        <taxon>Chlorophyta</taxon>
        <taxon>core chlorophytes</taxon>
        <taxon>Chlorophyceae</taxon>
        <taxon>CS clade</taxon>
        <taxon>Chlamydomonadales</taxon>
        <taxon>Chlamydomonadaceae</taxon>
        <taxon>Chlamydomonas</taxon>
    </lineage>
</organism>
<sequence length="430" mass="46033">MDNVTLNTEVNDTHRSLIPALLNFHLQIKDLSAAQKAAITAMGEDPTDVYAISYESVHEKRLLHAGEYWELEATSPVPFRVTMTALPRQLPPGLLTQLERTPFWRQNKVNGKFNATTEQLTEMALVTIQSRYQKAHKLMCDKAEEYCTLHNVKFDASTVGRFLLADADGNADDVCKIAAGQLKYFFFVRRDPTLQYCPLASLMPSSNGSSSSSSIGSNSAAFIIGGLAVAPVDDITRIATTVVMRPNIFVAKYTNKPKALTLGTDTMDAYMPPASGLCRQLELLSGDCIVNTSGPNYAHPEAPIYILVSAATTPPNGDSITRVEQQLSAASMPDTPGKQHPQRITFDVLQLEAWYRIAFSQVNCVIQKAGPAAVAMDIDEEEEGDGDAGGRGPYGRGAGLGGGFGRGMGRGGGRGGGRAGGEAAAAAADN</sequence>
<feature type="compositionally biased region" description="Gly residues" evidence="1">
    <location>
        <begin position="387"/>
        <end position="420"/>
    </location>
</feature>
<dbReference type="AlphaFoldDB" id="A0A2K3CNA0"/>
<evidence type="ECO:0000313" key="2">
    <source>
        <dbReference type="EMBL" id="PNW69759.1"/>
    </source>
</evidence>
<evidence type="ECO:0000256" key="1">
    <source>
        <dbReference type="SAM" id="MobiDB-lite"/>
    </source>
</evidence>
<dbReference type="OrthoDB" id="553675at2759"/>
<dbReference type="KEGG" id="cre:CHLRE_21g752597v5"/>
<gene>
    <name evidence="2" type="ORF">CHLRE_21g752597v5</name>
</gene>
<keyword evidence="3" id="KW-1185">Reference proteome</keyword>
<protein>
    <submittedName>
        <fullName evidence="2">Uncharacterized protein</fullName>
    </submittedName>
</protein>
<accession>A0A2K3CNA0</accession>
<evidence type="ECO:0000313" key="3">
    <source>
        <dbReference type="Proteomes" id="UP000006906"/>
    </source>
</evidence>
<dbReference type="InParanoid" id="A0A2K3CNA0"/>
<dbReference type="RefSeq" id="XP_042914181.1">
    <property type="nucleotide sequence ID" value="XM_043072890.1"/>
</dbReference>
<dbReference type="EMBL" id="KZ454948">
    <property type="protein sequence ID" value="PNW69759.1"/>
    <property type="molecule type" value="Genomic_DNA"/>
</dbReference>
<dbReference type="Proteomes" id="UP000006906">
    <property type="component" value="Unassembled WGS sequence"/>
</dbReference>
<feature type="region of interest" description="Disordered" evidence="1">
    <location>
        <begin position="380"/>
        <end position="430"/>
    </location>
</feature>
<proteinExistence type="predicted"/>
<name>A0A2K3CNA0_CHLRE</name>
<reference evidence="2 3" key="1">
    <citation type="journal article" date="2007" name="Science">
        <title>The Chlamydomonas genome reveals the evolution of key animal and plant functions.</title>
        <authorList>
            <person name="Merchant S.S."/>
            <person name="Prochnik S.E."/>
            <person name="Vallon O."/>
            <person name="Harris E.H."/>
            <person name="Karpowicz S.J."/>
            <person name="Witman G.B."/>
            <person name="Terry A."/>
            <person name="Salamov A."/>
            <person name="Fritz-Laylin L.K."/>
            <person name="Marechal-Drouard L."/>
            <person name="Marshall W.F."/>
            <person name="Qu L.H."/>
            <person name="Nelson D.R."/>
            <person name="Sanderfoot A.A."/>
            <person name="Spalding M.H."/>
            <person name="Kapitonov V.V."/>
            <person name="Ren Q."/>
            <person name="Ferris P."/>
            <person name="Lindquist E."/>
            <person name="Shapiro H."/>
            <person name="Lucas S.M."/>
            <person name="Grimwood J."/>
            <person name="Schmutz J."/>
            <person name="Cardol P."/>
            <person name="Cerutti H."/>
            <person name="Chanfreau G."/>
            <person name="Chen C.L."/>
            <person name="Cognat V."/>
            <person name="Croft M.T."/>
            <person name="Dent R."/>
            <person name="Dutcher S."/>
            <person name="Fernandez E."/>
            <person name="Fukuzawa H."/>
            <person name="Gonzalez-Ballester D."/>
            <person name="Gonzalez-Halphen D."/>
            <person name="Hallmann A."/>
            <person name="Hanikenne M."/>
            <person name="Hippler M."/>
            <person name="Inwood W."/>
            <person name="Jabbari K."/>
            <person name="Kalanon M."/>
            <person name="Kuras R."/>
            <person name="Lefebvre P.A."/>
            <person name="Lemaire S.D."/>
            <person name="Lobanov A.V."/>
            <person name="Lohr M."/>
            <person name="Manuell A."/>
            <person name="Meier I."/>
            <person name="Mets L."/>
            <person name="Mittag M."/>
            <person name="Mittelmeier T."/>
            <person name="Moroney J.V."/>
            <person name="Moseley J."/>
            <person name="Napoli C."/>
            <person name="Nedelcu A.M."/>
            <person name="Niyogi K."/>
            <person name="Novoselov S.V."/>
            <person name="Paulsen I.T."/>
            <person name="Pazour G."/>
            <person name="Purton S."/>
            <person name="Ral J.P."/>
            <person name="Riano-Pachon D.M."/>
            <person name="Riekhof W."/>
            <person name="Rymarquis L."/>
            <person name="Schroda M."/>
            <person name="Stern D."/>
            <person name="Umen J."/>
            <person name="Willows R."/>
            <person name="Wilson N."/>
            <person name="Zimmer S.L."/>
            <person name="Allmer J."/>
            <person name="Balk J."/>
            <person name="Bisova K."/>
            <person name="Chen C.J."/>
            <person name="Elias M."/>
            <person name="Gendler K."/>
            <person name="Hauser C."/>
            <person name="Lamb M.R."/>
            <person name="Ledford H."/>
            <person name="Long J.C."/>
            <person name="Minagawa J."/>
            <person name="Page M.D."/>
            <person name="Pan J."/>
            <person name="Pootakham W."/>
            <person name="Roje S."/>
            <person name="Rose A."/>
            <person name="Stahlberg E."/>
            <person name="Terauchi A.M."/>
            <person name="Yang P."/>
            <person name="Ball S."/>
            <person name="Bowler C."/>
            <person name="Dieckmann C.L."/>
            <person name="Gladyshev V.N."/>
            <person name="Green P."/>
            <person name="Jorgensen R."/>
            <person name="Mayfield S."/>
            <person name="Mueller-Roeber B."/>
            <person name="Rajamani S."/>
            <person name="Sayre R.T."/>
            <person name="Brokstein P."/>
            <person name="Dubchak I."/>
            <person name="Goodstein D."/>
            <person name="Hornick L."/>
            <person name="Huang Y.W."/>
            <person name="Jhaveri J."/>
            <person name="Luo Y."/>
            <person name="Martinez D."/>
            <person name="Ngau W.C."/>
            <person name="Otillar B."/>
            <person name="Poliakov A."/>
            <person name="Porter A."/>
            <person name="Szajkowski L."/>
            <person name="Werner G."/>
            <person name="Zhou K."/>
            <person name="Grigoriev I.V."/>
            <person name="Rokhsar D.S."/>
            <person name="Grossman A.R."/>
        </authorList>
    </citation>
    <scope>NUCLEOTIDE SEQUENCE [LARGE SCALE GENOMIC DNA]</scope>
    <source>
        <strain evidence="3">CC-503</strain>
    </source>
</reference>
<dbReference type="GeneID" id="66057270"/>
<feature type="compositionally biased region" description="Low complexity" evidence="1">
    <location>
        <begin position="421"/>
        <end position="430"/>
    </location>
</feature>
<dbReference type="Gramene" id="PNW69759">
    <property type="protein sequence ID" value="PNW69759"/>
    <property type="gene ID" value="CHLRE_21g752597v5"/>
</dbReference>